<dbReference type="PANTHER" id="PTHR20961">
    <property type="entry name" value="GLYCOSYLTRANSFERASE"/>
    <property type="match status" value="1"/>
</dbReference>
<gene>
    <name evidence="10" type="ORF">R1sor_000047</name>
</gene>
<evidence type="ECO:0000259" key="9">
    <source>
        <dbReference type="Pfam" id="PF04577"/>
    </source>
</evidence>
<evidence type="ECO:0000256" key="5">
    <source>
        <dbReference type="ARBA" id="ARBA00022989"/>
    </source>
</evidence>
<evidence type="ECO:0000256" key="1">
    <source>
        <dbReference type="ARBA" id="ARBA00004167"/>
    </source>
</evidence>
<accession>A0ABD3GV63</accession>
<evidence type="ECO:0000256" key="2">
    <source>
        <dbReference type="ARBA" id="ARBA00022676"/>
    </source>
</evidence>
<dbReference type="EMBL" id="JBJQOH010000006">
    <property type="protein sequence ID" value="KAL3682025.1"/>
    <property type="molecule type" value="Genomic_DNA"/>
</dbReference>
<dbReference type="InterPro" id="IPR007657">
    <property type="entry name" value="Glycosyltransferase_61"/>
</dbReference>
<comment type="subcellular location">
    <subcellularLocation>
        <location evidence="1">Membrane</location>
        <topology evidence="1">Single-pass membrane protein</topology>
    </subcellularLocation>
</comment>
<keyword evidence="4 8" id="KW-0812">Transmembrane</keyword>
<name>A0ABD3GV63_9MARC</name>
<evidence type="ECO:0000256" key="6">
    <source>
        <dbReference type="ARBA" id="ARBA00023136"/>
    </source>
</evidence>
<evidence type="ECO:0000256" key="7">
    <source>
        <dbReference type="ARBA" id="ARBA00023180"/>
    </source>
</evidence>
<evidence type="ECO:0000256" key="3">
    <source>
        <dbReference type="ARBA" id="ARBA00022679"/>
    </source>
</evidence>
<keyword evidence="2" id="KW-0328">Glycosyltransferase</keyword>
<keyword evidence="7" id="KW-0325">Glycoprotein</keyword>
<reference evidence="10 11" key="1">
    <citation type="submission" date="2024-09" db="EMBL/GenBank/DDBJ databases">
        <title>Chromosome-scale assembly of Riccia sorocarpa.</title>
        <authorList>
            <person name="Paukszto L."/>
        </authorList>
    </citation>
    <scope>NUCLEOTIDE SEQUENCE [LARGE SCALE GENOMIC DNA]</scope>
    <source>
        <strain evidence="10">LP-2024</strain>
        <tissue evidence="10">Aerial parts of the thallus</tissue>
    </source>
</reference>
<evidence type="ECO:0000313" key="11">
    <source>
        <dbReference type="Proteomes" id="UP001633002"/>
    </source>
</evidence>
<dbReference type="InterPro" id="IPR049625">
    <property type="entry name" value="Glyco_transf_61_cat"/>
</dbReference>
<evidence type="ECO:0000256" key="8">
    <source>
        <dbReference type="SAM" id="Phobius"/>
    </source>
</evidence>
<evidence type="ECO:0000313" key="10">
    <source>
        <dbReference type="EMBL" id="KAL3682025.1"/>
    </source>
</evidence>
<dbReference type="GO" id="GO:0005794">
    <property type="term" value="C:Golgi apparatus"/>
    <property type="evidence" value="ECO:0007669"/>
    <property type="project" value="UniProtKB-ARBA"/>
</dbReference>
<proteinExistence type="predicted"/>
<keyword evidence="6 8" id="KW-0472">Membrane</keyword>
<dbReference type="GO" id="GO:0016763">
    <property type="term" value="F:pentosyltransferase activity"/>
    <property type="evidence" value="ECO:0007669"/>
    <property type="project" value="UniProtKB-ARBA"/>
</dbReference>
<dbReference type="PANTHER" id="PTHR20961:SF38">
    <property type="entry name" value="PROTEIN O-LINKED-MANNOSE BETA-1,4-N-ACETYLGLUCOSAMINYLTRANSFERASE 2"/>
    <property type="match status" value="1"/>
</dbReference>
<dbReference type="Pfam" id="PF04577">
    <property type="entry name" value="Glyco_transf_61"/>
    <property type="match status" value="1"/>
</dbReference>
<keyword evidence="3" id="KW-0808">Transferase</keyword>
<dbReference type="GO" id="GO:0016020">
    <property type="term" value="C:membrane"/>
    <property type="evidence" value="ECO:0007669"/>
    <property type="project" value="UniProtKB-SubCell"/>
</dbReference>
<feature type="transmembrane region" description="Helical" evidence="8">
    <location>
        <begin position="16"/>
        <end position="35"/>
    </location>
</feature>
<evidence type="ECO:0000256" key="4">
    <source>
        <dbReference type="ARBA" id="ARBA00022692"/>
    </source>
</evidence>
<protein>
    <recommendedName>
        <fullName evidence="9">Glycosyltransferase 61 catalytic domain-containing protein</fullName>
    </recommendedName>
</protein>
<dbReference type="Proteomes" id="UP001633002">
    <property type="component" value="Unassembled WGS sequence"/>
</dbReference>
<organism evidence="10 11">
    <name type="scientific">Riccia sorocarpa</name>
    <dbReference type="NCBI Taxonomy" id="122646"/>
    <lineage>
        <taxon>Eukaryota</taxon>
        <taxon>Viridiplantae</taxon>
        <taxon>Streptophyta</taxon>
        <taxon>Embryophyta</taxon>
        <taxon>Marchantiophyta</taxon>
        <taxon>Marchantiopsida</taxon>
        <taxon>Marchantiidae</taxon>
        <taxon>Marchantiales</taxon>
        <taxon>Ricciaceae</taxon>
        <taxon>Riccia</taxon>
    </lineage>
</organism>
<dbReference type="AlphaFoldDB" id="A0ABD3GV63"/>
<comment type="caution">
    <text evidence="10">The sequence shown here is derived from an EMBL/GenBank/DDBJ whole genome shotgun (WGS) entry which is preliminary data.</text>
</comment>
<keyword evidence="11" id="KW-1185">Reference proteome</keyword>
<sequence>MFSQKVIGGHGRSLRCTFWTIGCLLFLMCLQLWVYERRWVEHHRTDKSELTLCKIPNSSNRTNEVDEENLHEDRLDESSRQGEVLDALTSCSADLSAEVRADIVGCLQKLFAEHPVLADLHQQTLRLRDQSSDKIRLSQLESKILRLGQMLRKSIHFMELKDTRKSGRFDNNPWDSDPWFMSSVMVRNQRKGFPEELHFPSDLSQGRLLCFLGNSTNDGTKNKYGFAYKEYLPRGSTLLPGVTLVADNDWDYINIWHGMSAVVNFISIRTRESCVVPERLLLFHWGEVVPSMASWVGDLLHASFGKQLELEKLERGADGPVCLERAIVSRSGLGGMSVPNMNVLFETIRCRTYKFCGLEMSEISTRRTIHITLLLRTGGRALKNATAVKELMDRQCQKLDFCTFEVTYISNLTFCEQVALMSRTDVLVSTHGAQMTNMMFMPKGSYVMEMMPKGWLEFAGAGQDIYSWLAEWSNLNHGGVWRDTEGPDCPYETSETLKCFLFFKDRTVGHNETHLAEWMTATLEKAKLSRQKEVEVNENGTSVSPPCACESVDSLTH</sequence>
<feature type="domain" description="Glycosyltransferase 61 catalytic" evidence="9">
    <location>
        <begin position="350"/>
        <end position="447"/>
    </location>
</feature>
<keyword evidence="5 8" id="KW-1133">Transmembrane helix</keyword>